<dbReference type="CDD" id="cd06533">
    <property type="entry name" value="Glyco_transf_WecG_TagA"/>
    <property type="match status" value="1"/>
</dbReference>
<keyword evidence="4" id="KW-1185">Reference proteome</keyword>
<dbReference type="NCBIfam" id="TIGR00696">
    <property type="entry name" value="wecG_tagA_cpsF"/>
    <property type="match status" value="1"/>
</dbReference>
<dbReference type="InterPro" id="IPR004629">
    <property type="entry name" value="WecG_TagA_CpsF"/>
</dbReference>
<name>A0ABW4RSF0_9ACTN</name>
<keyword evidence="2" id="KW-0808">Transferase</keyword>
<protein>
    <submittedName>
        <fullName evidence="3">WecB/TagA/CpsF family glycosyltransferase</fullName>
    </submittedName>
</protein>
<dbReference type="EMBL" id="JBHUFZ010000003">
    <property type="protein sequence ID" value="MFD1888765.1"/>
    <property type="molecule type" value="Genomic_DNA"/>
</dbReference>
<dbReference type="Pfam" id="PF03808">
    <property type="entry name" value="Glyco_tran_WecG"/>
    <property type="match status" value="1"/>
</dbReference>
<dbReference type="PANTHER" id="PTHR34136:SF1">
    <property type="entry name" value="UDP-N-ACETYL-D-MANNOSAMINURONIC ACID TRANSFERASE"/>
    <property type="match status" value="1"/>
</dbReference>
<dbReference type="RefSeq" id="WP_343871850.1">
    <property type="nucleotide sequence ID" value="NZ_BAAAIX010000003.1"/>
</dbReference>
<proteinExistence type="predicted"/>
<reference evidence="4" key="1">
    <citation type="journal article" date="2019" name="Int. J. Syst. Evol. Microbiol.">
        <title>The Global Catalogue of Microorganisms (GCM) 10K type strain sequencing project: providing services to taxonomists for standard genome sequencing and annotation.</title>
        <authorList>
            <consortium name="The Broad Institute Genomics Platform"/>
            <consortium name="The Broad Institute Genome Sequencing Center for Infectious Disease"/>
            <person name="Wu L."/>
            <person name="Ma J."/>
        </authorList>
    </citation>
    <scope>NUCLEOTIDE SEQUENCE [LARGE SCALE GENOMIC DNA]</scope>
    <source>
        <strain evidence="4">CAIM 431</strain>
    </source>
</reference>
<keyword evidence="1" id="KW-0328">Glycosyltransferase</keyword>
<evidence type="ECO:0000313" key="3">
    <source>
        <dbReference type="EMBL" id="MFD1888765.1"/>
    </source>
</evidence>
<gene>
    <name evidence="3" type="ORF">ACFSCS_01015</name>
</gene>
<evidence type="ECO:0000313" key="4">
    <source>
        <dbReference type="Proteomes" id="UP001597326"/>
    </source>
</evidence>
<sequence length="264" mass="29306">MHTRTSPDAELQTVDVDGIPLHVLTQQETVQQVMHELDQGRGGLLLTANVDIMYRLRMPRHRDVLDGSTLIVADGMPVVWASRLQGTPLPERVTGADLVWDLSREAARRGRTVFLLGAAPGVAERAGVEFERQFPGLEVVGHDAPPKGFEQDPAYMADLVARMQQLSPDLCYVALGFPKQERVALMLRESLPKTWFMGCGAALDMAAGEVRRAHPKLQDLGAEWAFRLLQEPRRLGRRYLLDDIPYAVSLVGRAGLKRLRAARG</sequence>
<organism evidence="3 4">
    <name type="scientific">Luteococcus peritonei</name>
    <dbReference type="NCBI Taxonomy" id="88874"/>
    <lineage>
        <taxon>Bacteria</taxon>
        <taxon>Bacillati</taxon>
        <taxon>Actinomycetota</taxon>
        <taxon>Actinomycetes</taxon>
        <taxon>Propionibacteriales</taxon>
        <taxon>Propionibacteriaceae</taxon>
        <taxon>Luteococcus</taxon>
    </lineage>
</organism>
<evidence type="ECO:0000256" key="2">
    <source>
        <dbReference type="ARBA" id="ARBA00022679"/>
    </source>
</evidence>
<dbReference type="PANTHER" id="PTHR34136">
    <property type="match status" value="1"/>
</dbReference>
<evidence type="ECO:0000256" key="1">
    <source>
        <dbReference type="ARBA" id="ARBA00022676"/>
    </source>
</evidence>
<accession>A0ABW4RSF0</accession>
<dbReference type="Proteomes" id="UP001597326">
    <property type="component" value="Unassembled WGS sequence"/>
</dbReference>
<comment type="caution">
    <text evidence="3">The sequence shown here is derived from an EMBL/GenBank/DDBJ whole genome shotgun (WGS) entry which is preliminary data.</text>
</comment>